<protein>
    <recommendedName>
        <fullName evidence="2">alpha-glucosidase</fullName>
        <ecNumber evidence="2">3.2.1.20</ecNumber>
    </recommendedName>
</protein>
<dbReference type="RefSeq" id="XP_046595129.1">
    <property type="nucleotide sequence ID" value="XM_046739173.1"/>
</dbReference>
<evidence type="ECO:0000313" key="6">
    <source>
        <dbReference type="Proteomes" id="UP000829291"/>
    </source>
</evidence>
<dbReference type="InterPro" id="IPR042280">
    <property type="entry name" value="SLC3A2"/>
</dbReference>
<keyword evidence="6" id="KW-1185">Reference proteome</keyword>
<dbReference type="PANTHER" id="PTHR46673:SF1">
    <property type="entry name" value="4F2 CELL-SURFACE ANTIGEN HEAVY CHAIN"/>
    <property type="match status" value="1"/>
</dbReference>
<dbReference type="Pfam" id="PF00128">
    <property type="entry name" value="Alpha-amylase"/>
    <property type="match status" value="1"/>
</dbReference>
<dbReference type="Gene3D" id="3.20.20.80">
    <property type="entry name" value="Glycosidases"/>
    <property type="match status" value="1"/>
</dbReference>
<dbReference type="InterPro" id="IPR045857">
    <property type="entry name" value="O16G_dom_2"/>
</dbReference>
<accession>A0ABM3G4D9</accession>
<evidence type="ECO:0000256" key="2">
    <source>
        <dbReference type="ARBA" id="ARBA00012741"/>
    </source>
</evidence>
<dbReference type="Gene3D" id="3.90.400.10">
    <property type="entry name" value="Oligo-1,6-glucosidase, Domain 2"/>
    <property type="match status" value="1"/>
</dbReference>
<dbReference type="GeneID" id="107220969"/>
<keyword evidence="4" id="KW-0472">Membrane</keyword>
<keyword evidence="4" id="KW-0812">Transmembrane</keyword>
<feature type="transmembrane region" description="Helical" evidence="4">
    <location>
        <begin position="119"/>
        <end position="141"/>
    </location>
</feature>
<comment type="catalytic activity">
    <reaction evidence="1">
        <text>Hydrolysis of terminal, non-reducing (1-&gt;4)-linked alpha-D-glucose residues with release of alpha-D-glucose.</text>
        <dbReference type="EC" id="3.2.1.20"/>
    </reaction>
</comment>
<dbReference type="PANTHER" id="PTHR46673">
    <property type="entry name" value="4F2 CELL-SURFACE ANTIGEN HEAVY CHAIN"/>
    <property type="match status" value="1"/>
</dbReference>
<dbReference type="InterPro" id="IPR006047">
    <property type="entry name" value="GH13_cat_dom"/>
</dbReference>
<evidence type="ECO:0000256" key="1">
    <source>
        <dbReference type="ARBA" id="ARBA00001657"/>
    </source>
</evidence>
<feature type="region of interest" description="Disordered" evidence="3">
    <location>
        <begin position="33"/>
        <end position="52"/>
    </location>
</feature>
<dbReference type="SUPFAM" id="SSF51445">
    <property type="entry name" value="(Trans)glycosidases"/>
    <property type="match status" value="1"/>
</dbReference>
<dbReference type="Proteomes" id="UP000829291">
    <property type="component" value="Chromosome 4"/>
</dbReference>
<evidence type="ECO:0000259" key="5">
    <source>
        <dbReference type="SMART" id="SM00642"/>
    </source>
</evidence>
<dbReference type="EC" id="3.2.1.20" evidence="2"/>
<dbReference type="SMART" id="SM00642">
    <property type="entry name" value="Aamy"/>
    <property type="match status" value="1"/>
</dbReference>
<feature type="domain" description="Glycosyl hydrolase family 13 catalytic" evidence="5">
    <location>
        <begin position="165"/>
        <end position="502"/>
    </location>
</feature>
<evidence type="ECO:0000313" key="7">
    <source>
        <dbReference type="RefSeq" id="XP_046595129.1"/>
    </source>
</evidence>
<evidence type="ECO:0000256" key="4">
    <source>
        <dbReference type="SAM" id="Phobius"/>
    </source>
</evidence>
<dbReference type="Pfam" id="PF16028">
    <property type="entry name" value="SLC3A2_N"/>
    <property type="match status" value="1"/>
</dbReference>
<gene>
    <name evidence="7" type="primary">LOC107220969</name>
</gene>
<keyword evidence="4" id="KW-1133">Transmembrane helix</keyword>
<dbReference type="InterPro" id="IPR031984">
    <property type="entry name" value="SLC3A2_N"/>
</dbReference>
<proteinExistence type="predicted"/>
<evidence type="ECO:0000256" key="3">
    <source>
        <dbReference type="SAM" id="MobiDB-lite"/>
    </source>
</evidence>
<sequence length="601" mass="67985">MESGKLDIDNVVKDLKEPVATYKLISEDDTVLAEQDPAKGDTKMAKQNSDTDIDDDAQERMLKDTGKINSNKDATEVKFMSENGDAKIDIKTVKQALTGMGKEELMKFANDPVWIRVRWFMFIAFWLLWAAMLAGAIVIIVGAPKCPGSRKVWEENPIVRLEPSKISGGLKGLVPILNDLKDKHIKLICLASIMKSENEATVDFRDVDPKLGNMADFTALVEAAKKNEIEIILEVDPNHTSKKHEWFVRSFNKTKEYIDYYVWAANKSDSEPNNWVSTYNESAWTCPDERCYLHQHREDQPDLNYRNPKVVTEFSEILLHWLKLGVIGFRLANTQYLLEDKNLRDEQHGTQGAEPHTYRLMNHAHTFNLNENRDVLRQWRNVVDNYTDHRGLFSLQENIGNDTLTYLNDNGTIVDLPQRCQFLSEANANISATDLEAGFKNASSTWSAWNLNNPHRPLHERMPAEVAESLTLMILLLPGTPILSIDQTQYNGTAFSNIIQLRHKPSFTHGVITHGVFNGTVFAYTINWLKSGNLGYLVAYHSGNEPVTVDLSNLDRVPEKVRIIDHSSNYKGEGPTSKVSSNAIYITPKSTLVAQYTAKSS</sequence>
<organism evidence="6 7">
    <name type="scientific">Neodiprion lecontei</name>
    <name type="common">Redheaded pine sawfly</name>
    <dbReference type="NCBI Taxonomy" id="441921"/>
    <lineage>
        <taxon>Eukaryota</taxon>
        <taxon>Metazoa</taxon>
        <taxon>Ecdysozoa</taxon>
        <taxon>Arthropoda</taxon>
        <taxon>Hexapoda</taxon>
        <taxon>Insecta</taxon>
        <taxon>Pterygota</taxon>
        <taxon>Neoptera</taxon>
        <taxon>Endopterygota</taxon>
        <taxon>Hymenoptera</taxon>
        <taxon>Tenthredinoidea</taxon>
        <taxon>Diprionidae</taxon>
        <taxon>Diprioninae</taxon>
        <taxon>Neodiprion</taxon>
    </lineage>
</organism>
<name>A0ABM3G4D9_NEOLC</name>
<dbReference type="InterPro" id="IPR017853">
    <property type="entry name" value="GH"/>
</dbReference>
<reference evidence="7" key="1">
    <citation type="submission" date="2025-08" db="UniProtKB">
        <authorList>
            <consortium name="RefSeq"/>
        </authorList>
    </citation>
    <scope>IDENTIFICATION</scope>
    <source>
        <tissue evidence="7">Thorax and Abdomen</tissue>
    </source>
</reference>